<feature type="transmembrane region" description="Helical" evidence="1">
    <location>
        <begin position="118"/>
        <end position="139"/>
    </location>
</feature>
<comment type="caution">
    <text evidence="2">The sequence shown here is derived from an EMBL/GenBank/DDBJ whole genome shotgun (WGS) entry which is preliminary data.</text>
</comment>
<feature type="transmembrane region" description="Helical" evidence="1">
    <location>
        <begin position="83"/>
        <end position="106"/>
    </location>
</feature>
<protein>
    <submittedName>
        <fullName evidence="2">Uncharacterized protein</fullName>
    </submittedName>
</protein>
<evidence type="ECO:0000313" key="3">
    <source>
        <dbReference type="Proteomes" id="UP000646365"/>
    </source>
</evidence>
<keyword evidence="3" id="KW-1185">Reference proteome</keyword>
<evidence type="ECO:0000256" key="1">
    <source>
        <dbReference type="SAM" id="Phobius"/>
    </source>
</evidence>
<keyword evidence="1" id="KW-1133">Transmembrane helix</keyword>
<gene>
    <name evidence="2" type="ORF">GCM10011611_16800</name>
</gene>
<reference evidence="2" key="1">
    <citation type="journal article" date="2014" name="Int. J. Syst. Evol. Microbiol.">
        <title>Complete genome sequence of Corynebacterium casei LMG S-19264T (=DSM 44701T), isolated from a smear-ripened cheese.</title>
        <authorList>
            <consortium name="US DOE Joint Genome Institute (JGI-PGF)"/>
            <person name="Walter F."/>
            <person name="Albersmeier A."/>
            <person name="Kalinowski J."/>
            <person name="Ruckert C."/>
        </authorList>
    </citation>
    <scope>NUCLEOTIDE SEQUENCE</scope>
    <source>
        <strain evidence="2">CGMCC 1.15725</strain>
    </source>
</reference>
<name>A0A8J3E1G7_9PROT</name>
<reference evidence="2" key="2">
    <citation type="submission" date="2020-09" db="EMBL/GenBank/DDBJ databases">
        <authorList>
            <person name="Sun Q."/>
            <person name="Zhou Y."/>
        </authorList>
    </citation>
    <scope>NUCLEOTIDE SEQUENCE</scope>
    <source>
        <strain evidence="2">CGMCC 1.15725</strain>
    </source>
</reference>
<sequence>MRFSLPALLAFDYNPIRVVVVVEDATVEPQVTEPATMIIVGLILSVFGIGFLCWLLFTLAVYALPFYAGLTAFFAAYHSGAGVLGAIVVGVLAGAATLMIGQFLFASTRSPIARGAIALLYAAPAAIAGFCMTLGLSRIGTPSLIWSDVFAVIGAICVGGTALVRMAAIAGPPAVGPTPTALPPQHP</sequence>
<dbReference type="EMBL" id="BMJQ01000004">
    <property type="protein sequence ID" value="GGF11771.1"/>
    <property type="molecule type" value="Genomic_DNA"/>
</dbReference>
<keyword evidence="1" id="KW-0812">Transmembrane</keyword>
<feature type="transmembrane region" description="Helical" evidence="1">
    <location>
        <begin position="145"/>
        <end position="164"/>
    </location>
</feature>
<dbReference type="AlphaFoldDB" id="A0A8J3E1G7"/>
<keyword evidence="1" id="KW-0472">Membrane</keyword>
<dbReference type="Proteomes" id="UP000646365">
    <property type="component" value="Unassembled WGS sequence"/>
</dbReference>
<proteinExistence type="predicted"/>
<accession>A0A8J3E1G7</accession>
<organism evidence="2 3">
    <name type="scientific">Aliidongia dinghuensis</name>
    <dbReference type="NCBI Taxonomy" id="1867774"/>
    <lineage>
        <taxon>Bacteria</taxon>
        <taxon>Pseudomonadati</taxon>
        <taxon>Pseudomonadota</taxon>
        <taxon>Alphaproteobacteria</taxon>
        <taxon>Rhodospirillales</taxon>
        <taxon>Dongiaceae</taxon>
        <taxon>Aliidongia</taxon>
    </lineage>
</organism>
<evidence type="ECO:0000313" key="2">
    <source>
        <dbReference type="EMBL" id="GGF11771.1"/>
    </source>
</evidence>
<feature type="transmembrane region" description="Helical" evidence="1">
    <location>
        <begin position="38"/>
        <end position="63"/>
    </location>
</feature>
<dbReference type="RefSeq" id="WP_229743577.1">
    <property type="nucleotide sequence ID" value="NZ_BMJQ01000004.1"/>
</dbReference>